<reference evidence="3" key="1">
    <citation type="submission" date="2007-03" db="EMBL/GenBank/DDBJ databases">
        <title>Annotation of Culex pipiens quinquefasciatus.</title>
        <authorList>
            <consortium name="The Broad Institute Genome Sequencing Platform"/>
            <person name="Atkinson P.W."/>
            <person name="Hemingway J."/>
            <person name="Christensen B.M."/>
            <person name="Higgs S."/>
            <person name="Kodira C."/>
            <person name="Hannick L."/>
            <person name="Megy K."/>
            <person name="O'Leary S."/>
            <person name="Pearson M."/>
            <person name="Haas B.J."/>
            <person name="Mauceli E."/>
            <person name="Wortman J.R."/>
            <person name="Lee N.H."/>
            <person name="Guigo R."/>
            <person name="Stanke M."/>
            <person name="Alvarado L."/>
            <person name="Amedeo P."/>
            <person name="Antoine C.H."/>
            <person name="Arensburger P."/>
            <person name="Bidwell S.L."/>
            <person name="Crawford M."/>
            <person name="Camaro F."/>
            <person name="Devon K."/>
            <person name="Engels R."/>
            <person name="Hammond M."/>
            <person name="Howarth C."/>
            <person name="Koehrsen M."/>
            <person name="Lawson D."/>
            <person name="Montgomery P."/>
            <person name="Nene V."/>
            <person name="Nusbaum C."/>
            <person name="Puiu D."/>
            <person name="Romero-Severson J."/>
            <person name="Severson D.W."/>
            <person name="Shumway M."/>
            <person name="Sisk P."/>
            <person name="Stolte C."/>
            <person name="Zeng Q."/>
            <person name="Eisenstadt E."/>
            <person name="Fraser-Liggett C."/>
            <person name="Strausberg R."/>
            <person name="Galagan J."/>
            <person name="Birren B."/>
            <person name="Collins F.H."/>
        </authorList>
    </citation>
    <scope>NUCLEOTIDE SEQUENCE [LARGE SCALE GENOMIC DNA]</scope>
    <source>
        <strain evidence="3">JHB</strain>
    </source>
</reference>
<dbReference type="KEGG" id="cqu:CpipJ_CPIJ010852"/>
<feature type="domain" description="TTF-type" evidence="2">
    <location>
        <begin position="195"/>
        <end position="278"/>
    </location>
</feature>
<dbReference type="VEuPathDB" id="VectorBase:CQUJHB015072"/>
<protein>
    <recommendedName>
        <fullName evidence="2">TTF-type domain-containing protein</fullName>
    </recommendedName>
</protein>
<feature type="compositionally biased region" description="Low complexity" evidence="1">
    <location>
        <begin position="180"/>
        <end position="190"/>
    </location>
</feature>
<feature type="region of interest" description="Disordered" evidence="1">
    <location>
        <begin position="128"/>
        <end position="198"/>
    </location>
</feature>
<gene>
    <name evidence="4" type="primary">6043607</name>
    <name evidence="3" type="ORF">CpipJ_CPIJ010852</name>
</gene>
<sequence length="278" mass="30920">MPGVRHHSLPPDFPKNVWGCEPSSGKSSQPQQQQQPSTSGSRAPTLTLTTTTTTAIKEEPFHPQNLLHQQRQQQSLFTTLAEQLKPSTSGQQSQHQTQQLQLAQSTISIISNAAAASPGQFSDWYRLQQQSQSRGSSSANPSAAASAPGTTSAEESLLEEIFRTPVEPPPPVPPRPKPAANPRARAPTTTSSSRKGGRFRPNWLDQFDWLKYDEGKNYMYCEFCRRWSNDIPDIRTSFVEGNSNFRLEIVNHHDKCKAHRLCKERQMRELELSGGGGT</sequence>
<dbReference type="Proteomes" id="UP000002320">
    <property type="component" value="Unassembled WGS sequence"/>
</dbReference>
<dbReference type="EnsemblMetazoa" id="CPIJ010852-RA">
    <property type="protein sequence ID" value="CPIJ010852-PA"/>
    <property type="gene ID" value="CPIJ010852"/>
</dbReference>
<evidence type="ECO:0000259" key="2">
    <source>
        <dbReference type="SMART" id="SM00597"/>
    </source>
</evidence>
<dbReference type="InterPro" id="IPR057456">
    <property type="entry name" value="Znf_C17orf113"/>
</dbReference>
<evidence type="ECO:0000313" key="3">
    <source>
        <dbReference type="EMBL" id="EDS35329.1"/>
    </source>
</evidence>
<keyword evidence="5" id="KW-1185">Reference proteome</keyword>
<feature type="compositionally biased region" description="Low complexity" evidence="1">
    <location>
        <begin position="128"/>
        <end position="155"/>
    </location>
</feature>
<evidence type="ECO:0000313" key="4">
    <source>
        <dbReference type="EnsemblMetazoa" id="CPIJ010852-PA"/>
    </source>
</evidence>
<dbReference type="AlphaFoldDB" id="B0WV06"/>
<dbReference type="Pfam" id="PF25431">
    <property type="entry name" value="zf-C17orf113"/>
    <property type="match status" value="1"/>
</dbReference>
<evidence type="ECO:0000313" key="5">
    <source>
        <dbReference type="Proteomes" id="UP000002320"/>
    </source>
</evidence>
<dbReference type="STRING" id="7176.B0WV06"/>
<dbReference type="OrthoDB" id="5560627at2759"/>
<dbReference type="VEuPathDB" id="VectorBase:CPIJ010852"/>
<dbReference type="InterPro" id="IPR006580">
    <property type="entry name" value="Znf_TTF"/>
</dbReference>
<organism>
    <name type="scientific">Culex quinquefasciatus</name>
    <name type="common">Southern house mosquito</name>
    <name type="synonym">Culex pungens</name>
    <dbReference type="NCBI Taxonomy" id="7176"/>
    <lineage>
        <taxon>Eukaryota</taxon>
        <taxon>Metazoa</taxon>
        <taxon>Ecdysozoa</taxon>
        <taxon>Arthropoda</taxon>
        <taxon>Hexapoda</taxon>
        <taxon>Insecta</taxon>
        <taxon>Pterygota</taxon>
        <taxon>Neoptera</taxon>
        <taxon>Endopterygota</taxon>
        <taxon>Diptera</taxon>
        <taxon>Nematocera</taxon>
        <taxon>Culicoidea</taxon>
        <taxon>Culicidae</taxon>
        <taxon>Culicinae</taxon>
        <taxon>Culicini</taxon>
        <taxon>Culex</taxon>
        <taxon>Culex</taxon>
    </lineage>
</organism>
<reference evidence="4" key="2">
    <citation type="submission" date="2021-02" db="UniProtKB">
        <authorList>
            <consortium name="EnsemblMetazoa"/>
        </authorList>
    </citation>
    <scope>IDENTIFICATION</scope>
    <source>
        <strain evidence="4">JHB</strain>
    </source>
</reference>
<proteinExistence type="predicted"/>
<feature type="compositionally biased region" description="Pro residues" evidence="1">
    <location>
        <begin position="166"/>
        <end position="179"/>
    </location>
</feature>
<feature type="region of interest" description="Disordered" evidence="1">
    <location>
        <begin position="1"/>
        <end position="46"/>
    </location>
</feature>
<accession>B0WV06</accession>
<dbReference type="EMBL" id="DS232114">
    <property type="protein sequence ID" value="EDS35329.1"/>
    <property type="molecule type" value="Genomic_DNA"/>
</dbReference>
<name>B0WV06_CULQU</name>
<feature type="compositionally biased region" description="Low complexity" evidence="1">
    <location>
        <begin position="22"/>
        <end position="46"/>
    </location>
</feature>
<evidence type="ECO:0000256" key="1">
    <source>
        <dbReference type="SAM" id="MobiDB-lite"/>
    </source>
</evidence>
<dbReference type="InParanoid" id="B0WV06"/>
<dbReference type="eggNOG" id="KOG1721">
    <property type="taxonomic scope" value="Eukaryota"/>
</dbReference>
<dbReference type="HOGENOM" id="CLU_1002048_0_0_1"/>
<dbReference type="SMART" id="SM00597">
    <property type="entry name" value="ZnF_TTF"/>
    <property type="match status" value="1"/>
</dbReference>